<dbReference type="Proteomes" id="UP000198415">
    <property type="component" value="Unassembled WGS sequence"/>
</dbReference>
<sequence>MDTMTDEPWPDGHELREQLLAQLAVEGRFPGWQILHTPRKRWVRYAEVPEGCFYAVHDRLGEPPLVATDLHQLAGLVEQRQQQIQAVQSWVARSDLRRIKP</sequence>
<dbReference type="EMBL" id="FZNR01000011">
    <property type="protein sequence ID" value="SNS15913.1"/>
    <property type="molecule type" value="Genomic_DNA"/>
</dbReference>
<name>A0A239C972_9ACTN</name>
<evidence type="ECO:0000313" key="1">
    <source>
        <dbReference type="EMBL" id="SNS15913.1"/>
    </source>
</evidence>
<keyword evidence="2" id="KW-1185">Reference proteome</keyword>
<accession>A0A239C972</accession>
<dbReference type="AlphaFoldDB" id="A0A239C972"/>
<protein>
    <submittedName>
        <fullName evidence="1">Uncharacterized protein</fullName>
    </submittedName>
</protein>
<evidence type="ECO:0000313" key="2">
    <source>
        <dbReference type="Proteomes" id="UP000198415"/>
    </source>
</evidence>
<organism evidence="1 2">
    <name type="scientific">Actinoplanes regularis</name>
    <dbReference type="NCBI Taxonomy" id="52697"/>
    <lineage>
        <taxon>Bacteria</taxon>
        <taxon>Bacillati</taxon>
        <taxon>Actinomycetota</taxon>
        <taxon>Actinomycetes</taxon>
        <taxon>Micromonosporales</taxon>
        <taxon>Micromonosporaceae</taxon>
        <taxon>Actinoplanes</taxon>
    </lineage>
</organism>
<proteinExistence type="predicted"/>
<reference evidence="1 2" key="1">
    <citation type="submission" date="2017-06" db="EMBL/GenBank/DDBJ databases">
        <authorList>
            <person name="Kim H.J."/>
            <person name="Triplett B.A."/>
        </authorList>
    </citation>
    <scope>NUCLEOTIDE SEQUENCE [LARGE SCALE GENOMIC DNA]</scope>
    <source>
        <strain evidence="1 2">DSM 43151</strain>
    </source>
</reference>
<gene>
    <name evidence="1" type="ORF">SAMN06264365_11117</name>
</gene>